<evidence type="ECO:0000313" key="4">
    <source>
        <dbReference type="Proteomes" id="UP000823749"/>
    </source>
</evidence>
<feature type="region of interest" description="Disordered" evidence="1">
    <location>
        <begin position="72"/>
        <end position="93"/>
    </location>
</feature>
<dbReference type="Proteomes" id="UP000823749">
    <property type="component" value="Chromosome 5"/>
</dbReference>
<gene>
    <name evidence="3" type="ORF">RHGRI_013158</name>
</gene>
<name>A0AAV6K4I6_9ERIC</name>
<keyword evidence="4" id="KW-1185">Reference proteome</keyword>
<keyword evidence="2" id="KW-1133">Transmembrane helix</keyword>
<evidence type="ECO:0000256" key="1">
    <source>
        <dbReference type="SAM" id="MobiDB-lite"/>
    </source>
</evidence>
<protein>
    <submittedName>
        <fullName evidence="3">Uncharacterized protein</fullName>
    </submittedName>
</protein>
<accession>A0AAV6K4I6</accession>
<evidence type="ECO:0000313" key="3">
    <source>
        <dbReference type="EMBL" id="KAG5547373.1"/>
    </source>
</evidence>
<dbReference type="EMBL" id="JACTNZ010000005">
    <property type="protein sequence ID" value="KAG5547373.1"/>
    <property type="molecule type" value="Genomic_DNA"/>
</dbReference>
<organism evidence="3 4">
    <name type="scientific">Rhododendron griersonianum</name>
    <dbReference type="NCBI Taxonomy" id="479676"/>
    <lineage>
        <taxon>Eukaryota</taxon>
        <taxon>Viridiplantae</taxon>
        <taxon>Streptophyta</taxon>
        <taxon>Embryophyta</taxon>
        <taxon>Tracheophyta</taxon>
        <taxon>Spermatophyta</taxon>
        <taxon>Magnoliopsida</taxon>
        <taxon>eudicotyledons</taxon>
        <taxon>Gunneridae</taxon>
        <taxon>Pentapetalae</taxon>
        <taxon>asterids</taxon>
        <taxon>Ericales</taxon>
        <taxon>Ericaceae</taxon>
        <taxon>Ericoideae</taxon>
        <taxon>Rhodoreae</taxon>
        <taxon>Rhododendron</taxon>
    </lineage>
</organism>
<sequence>MKETVQKYIKVVKEGYKRVTQKLGIEFSFSWKAPVLKKRNVLLYVMHGFLVLSWIVQPCKRKEAGAVEKLKDDHAAEGKPAEGGASEADAPGGEIEVSNYDVQWRLYEKTTDASINGVVHWTARKTTSFDDDDGSQLIVSFHLADEVLREICLPKCHCARPNRNCGFISVIYEKPAFTIDRGDEDSYDQQVWEIWLLEDYNNNRES</sequence>
<feature type="transmembrane region" description="Helical" evidence="2">
    <location>
        <begin position="41"/>
        <end position="57"/>
    </location>
</feature>
<reference evidence="3" key="1">
    <citation type="submission" date="2020-08" db="EMBL/GenBank/DDBJ databases">
        <title>Plant Genome Project.</title>
        <authorList>
            <person name="Zhang R.-G."/>
        </authorList>
    </citation>
    <scope>NUCLEOTIDE SEQUENCE</scope>
    <source>
        <strain evidence="3">WSP0</strain>
        <tissue evidence="3">Leaf</tissue>
    </source>
</reference>
<keyword evidence="2" id="KW-0812">Transmembrane</keyword>
<proteinExistence type="predicted"/>
<evidence type="ECO:0000256" key="2">
    <source>
        <dbReference type="SAM" id="Phobius"/>
    </source>
</evidence>
<keyword evidence="2" id="KW-0472">Membrane</keyword>
<comment type="caution">
    <text evidence="3">The sequence shown here is derived from an EMBL/GenBank/DDBJ whole genome shotgun (WGS) entry which is preliminary data.</text>
</comment>
<dbReference type="AlphaFoldDB" id="A0AAV6K4I6"/>